<protein>
    <recommendedName>
        <fullName evidence="4">Lipoprotein</fullName>
    </recommendedName>
</protein>
<organism evidence="2 3">
    <name type="scientific">Massilia antarctica</name>
    <dbReference type="NCBI Taxonomy" id="2765360"/>
    <lineage>
        <taxon>Bacteria</taxon>
        <taxon>Pseudomonadati</taxon>
        <taxon>Pseudomonadota</taxon>
        <taxon>Betaproteobacteria</taxon>
        <taxon>Burkholderiales</taxon>
        <taxon>Oxalobacteraceae</taxon>
        <taxon>Telluria group</taxon>
        <taxon>Massilia</taxon>
    </lineage>
</organism>
<evidence type="ECO:0008006" key="4">
    <source>
        <dbReference type="Google" id="ProtNLM"/>
    </source>
</evidence>
<proteinExistence type="predicted"/>
<dbReference type="Proteomes" id="UP000662888">
    <property type="component" value="Chromosome"/>
</dbReference>
<feature type="chain" id="PRO_5047079876" description="Lipoprotein" evidence="1">
    <location>
        <begin position="24"/>
        <end position="137"/>
    </location>
</feature>
<keyword evidence="1" id="KW-0732">Signal</keyword>
<feature type="signal peptide" evidence="1">
    <location>
        <begin position="1"/>
        <end position="23"/>
    </location>
</feature>
<sequence>MRTIFSYCLLVAASLTYGACAHAAAPPAANDHANLERDAQGKVDTDALFAFMRARSATKGRALSDKKLQCYGISRAQFLAAVDASFVGCYPQIAPEHRPRMLPENAIPALGLCARKTLLAGLKLDSDTANDCITKAD</sequence>
<evidence type="ECO:0000313" key="3">
    <source>
        <dbReference type="Proteomes" id="UP000662888"/>
    </source>
</evidence>
<name>A0AA48WA12_9BURK</name>
<evidence type="ECO:0000256" key="1">
    <source>
        <dbReference type="SAM" id="SignalP"/>
    </source>
</evidence>
<keyword evidence="3" id="KW-1185">Reference proteome</keyword>
<evidence type="ECO:0000313" key="2">
    <source>
        <dbReference type="EMBL" id="QPI47694.1"/>
    </source>
</evidence>
<gene>
    <name evidence="2" type="ORF">IV454_19125</name>
</gene>
<reference evidence="2 3" key="1">
    <citation type="submission" date="2020-11" db="EMBL/GenBank/DDBJ databases">
        <authorList>
            <person name="Sun Q."/>
        </authorList>
    </citation>
    <scope>NUCLEOTIDE SEQUENCE [LARGE SCALE GENOMIC DNA]</scope>
    <source>
        <strain evidence="2 3">P8398</strain>
    </source>
</reference>
<dbReference type="RefSeq" id="WP_206087372.1">
    <property type="nucleotide sequence ID" value="NZ_CP065053.1"/>
</dbReference>
<dbReference type="EMBL" id="CP065053">
    <property type="protein sequence ID" value="QPI47694.1"/>
    <property type="molecule type" value="Genomic_DNA"/>
</dbReference>
<accession>A0AA48WA12</accession>